<dbReference type="InterPro" id="IPR000801">
    <property type="entry name" value="Esterase-like"/>
</dbReference>
<dbReference type="SUPFAM" id="SSF53474">
    <property type="entry name" value="alpha/beta-Hydrolases"/>
    <property type="match status" value="1"/>
</dbReference>
<dbReference type="EMBL" id="JAPMLT010000017">
    <property type="protein sequence ID" value="MCX7572239.1"/>
    <property type="molecule type" value="Genomic_DNA"/>
</dbReference>
<reference evidence="1 2" key="1">
    <citation type="submission" date="2022-11" db="EMBL/GenBank/DDBJ databases">
        <title>Study of microbial diversity in lake waters.</title>
        <authorList>
            <person name="Zhang J."/>
        </authorList>
    </citation>
    <scope>NUCLEOTIDE SEQUENCE [LARGE SCALE GENOMIC DNA]</scope>
    <source>
        <strain evidence="1 2">DT12</strain>
    </source>
</reference>
<evidence type="ECO:0000313" key="2">
    <source>
        <dbReference type="Proteomes" id="UP001208017"/>
    </source>
</evidence>
<sequence length="258" mass="29170">MGVVEKFLMEMKEFQQERMIRVYVPKGYEQSGERYPVLYMHDGQNVFDDGEAFGGVSLGLEAHLDETDRNVIVVAIDRHADEEERKHEYCPWVTGEYGVKILGQPSTVGGKGEAYADFVVKELKPFIDSKYRTLEQETYMAGASLGGLMAVYAAARYPGVFKRIAGISSGFYRNQEEIERLLKVSDLSHVERCYLDCGTNEAGEEEEVNEEVLASIRSVYDIVQSKVGDSKFVVMVNGRHRYVDFRERVPGMVGYLLG</sequence>
<organism evidence="1 2">
    <name type="scientific">Tumebacillus lacus</name>
    <dbReference type="NCBI Taxonomy" id="2995335"/>
    <lineage>
        <taxon>Bacteria</taxon>
        <taxon>Bacillati</taxon>
        <taxon>Bacillota</taxon>
        <taxon>Bacilli</taxon>
        <taxon>Bacillales</taxon>
        <taxon>Alicyclobacillaceae</taxon>
        <taxon>Tumebacillus</taxon>
    </lineage>
</organism>
<proteinExistence type="predicted"/>
<dbReference type="GO" id="GO:0016787">
    <property type="term" value="F:hydrolase activity"/>
    <property type="evidence" value="ECO:0007669"/>
    <property type="project" value="UniProtKB-KW"/>
</dbReference>
<name>A0ABT3XBV1_9BACL</name>
<dbReference type="Gene3D" id="3.40.50.1820">
    <property type="entry name" value="alpha/beta hydrolase"/>
    <property type="match status" value="1"/>
</dbReference>
<dbReference type="Proteomes" id="UP001208017">
    <property type="component" value="Unassembled WGS sequence"/>
</dbReference>
<dbReference type="Pfam" id="PF00756">
    <property type="entry name" value="Esterase"/>
    <property type="match status" value="1"/>
</dbReference>
<gene>
    <name evidence="1" type="ORF">OS242_20225</name>
</gene>
<dbReference type="PANTHER" id="PTHR48098:SF6">
    <property type="entry name" value="FERRI-BACILLIBACTIN ESTERASE BESA"/>
    <property type="match status" value="1"/>
</dbReference>
<keyword evidence="2" id="KW-1185">Reference proteome</keyword>
<protein>
    <submittedName>
        <fullName evidence="1">Alpha/beta hydrolase-fold protein</fullName>
    </submittedName>
</protein>
<dbReference type="InterPro" id="IPR050583">
    <property type="entry name" value="Mycobacterial_A85_antigen"/>
</dbReference>
<dbReference type="PANTHER" id="PTHR48098">
    <property type="entry name" value="ENTEROCHELIN ESTERASE-RELATED"/>
    <property type="match status" value="1"/>
</dbReference>
<keyword evidence="1" id="KW-0378">Hydrolase</keyword>
<comment type="caution">
    <text evidence="1">The sequence shown here is derived from an EMBL/GenBank/DDBJ whole genome shotgun (WGS) entry which is preliminary data.</text>
</comment>
<evidence type="ECO:0000313" key="1">
    <source>
        <dbReference type="EMBL" id="MCX7572239.1"/>
    </source>
</evidence>
<dbReference type="InterPro" id="IPR029058">
    <property type="entry name" value="AB_hydrolase_fold"/>
</dbReference>
<accession>A0ABT3XBV1</accession>